<evidence type="ECO:0000256" key="5">
    <source>
        <dbReference type="ARBA" id="ARBA00022840"/>
    </source>
</evidence>
<dbReference type="InterPro" id="IPR057135">
    <property type="entry name" value="At4g27190-like_LRR"/>
</dbReference>
<evidence type="ECO:0000313" key="12">
    <source>
        <dbReference type="RefSeq" id="XP_060670784.1"/>
    </source>
</evidence>
<organism evidence="11 12">
    <name type="scientific">Ziziphus jujuba</name>
    <name type="common">Chinese jujube</name>
    <name type="synonym">Ziziphus sativa</name>
    <dbReference type="NCBI Taxonomy" id="326968"/>
    <lineage>
        <taxon>Eukaryota</taxon>
        <taxon>Viridiplantae</taxon>
        <taxon>Streptophyta</taxon>
        <taxon>Embryophyta</taxon>
        <taxon>Tracheophyta</taxon>
        <taxon>Spermatophyta</taxon>
        <taxon>Magnoliopsida</taxon>
        <taxon>eudicotyledons</taxon>
        <taxon>Gunneridae</taxon>
        <taxon>Pentapetalae</taxon>
        <taxon>rosids</taxon>
        <taxon>fabids</taxon>
        <taxon>Rosales</taxon>
        <taxon>Rhamnaceae</taxon>
        <taxon>Paliureae</taxon>
        <taxon>Ziziphus</taxon>
    </lineage>
</organism>
<keyword evidence="5" id="KW-0067">ATP-binding</keyword>
<dbReference type="SUPFAM" id="SSF52058">
    <property type="entry name" value="L domain-like"/>
    <property type="match status" value="2"/>
</dbReference>
<evidence type="ECO:0000256" key="2">
    <source>
        <dbReference type="ARBA" id="ARBA00022737"/>
    </source>
</evidence>
<dbReference type="Gene3D" id="3.80.10.10">
    <property type="entry name" value="Ribonuclease Inhibitor"/>
    <property type="match status" value="3"/>
</dbReference>
<keyword evidence="3" id="KW-0547">Nucleotide-binding</keyword>
<evidence type="ECO:0000259" key="7">
    <source>
        <dbReference type="Pfam" id="PF18052"/>
    </source>
</evidence>
<dbReference type="Pfam" id="PF23559">
    <property type="entry name" value="WHD_DRP"/>
    <property type="match status" value="1"/>
</dbReference>
<feature type="domain" description="NB-ARC" evidence="6">
    <location>
        <begin position="171"/>
        <end position="336"/>
    </location>
</feature>
<dbReference type="InterPro" id="IPR041118">
    <property type="entry name" value="Rx_N"/>
</dbReference>
<dbReference type="Proteomes" id="UP001652623">
    <property type="component" value="Chromosome 2"/>
</dbReference>
<keyword evidence="11" id="KW-1185">Reference proteome</keyword>
<gene>
    <name evidence="12" type="primary">LOC132800638</name>
</gene>
<keyword evidence="1" id="KW-0433">Leucine-rich repeat</keyword>
<dbReference type="Gene3D" id="1.10.10.10">
    <property type="entry name" value="Winged helix-like DNA-binding domain superfamily/Winged helix DNA-binding domain"/>
    <property type="match status" value="1"/>
</dbReference>
<dbReference type="Gene3D" id="3.40.50.300">
    <property type="entry name" value="P-loop containing nucleotide triphosphate hydrolases"/>
    <property type="match status" value="1"/>
</dbReference>
<feature type="domain" description="Disease resistance protein At4g27190-like leucine-rich repeats" evidence="8">
    <location>
        <begin position="967"/>
        <end position="1081"/>
    </location>
</feature>
<dbReference type="RefSeq" id="XP_060670784.1">
    <property type="nucleotide sequence ID" value="XM_060814801.1"/>
</dbReference>
<evidence type="ECO:0000259" key="9">
    <source>
        <dbReference type="Pfam" id="PF23559"/>
    </source>
</evidence>
<feature type="domain" description="Disease resistance protein winged helix" evidence="9">
    <location>
        <begin position="421"/>
        <end position="491"/>
    </location>
</feature>
<feature type="domain" description="R13L1/DRL21-like LRR repeat region" evidence="10">
    <location>
        <begin position="692"/>
        <end position="813"/>
    </location>
</feature>
<protein>
    <submittedName>
        <fullName evidence="12">Disease resistance protein RGA1</fullName>
    </submittedName>
</protein>
<dbReference type="InterPro" id="IPR038005">
    <property type="entry name" value="RX-like_CC"/>
</dbReference>
<evidence type="ECO:0000256" key="3">
    <source>
        <dbReference type="ARBA" id="ARBA00022741"/>
    </source>
</evidence>
<dbReference type="InterPro" id="IPR036388">
    <property type="entry name" value="WH-like_DNA-bd_sf"/>
</dbReference>
<evidence type="ECO:0000313" key="11">
    <source>
        <dbReference type="Proteomes" id="UP001652623"/>
    </source>
</evidence>
<dbReference type="InterPro" id="IPR032675">
    <property type="entry name" value="LRR_dom_sf"/>
</dbReference>
<keyword evidence="2" id="KW-0677">Repeat</keyword>
<dbReference type="CDD" id="cd14798">
    <property type="entry name" value="RX-CC_like"/>
    <property type="match status" value="1"/>
</dbReference>
<dbReference type="InterPro" id="IPR002182">
    <property type="entry name" value="NB-ARC"/>
</dbReference>
<evidence type="ECO:0000259" key="10">
    <source>
        <dbReference type="Pfam" id="PF25019"/>
    </source>
</evidence>
<evidence type="ECO:0000256" key="4">
    <source>
        <dbReference type="ARBA" id="ARBA00022821"/>
    </source>
</evidence>
<name>A0ABM4A226_ZIZJJ</name>
<dbReference type="PANTHER" id="PTHR36766">
    <property type="entry name" value="PLANT BROAD-SPECTRUM MILDEW RESISTANCE PROTEIN RPW8"/>
    <property type="match status" value="1"/>
</dbReference>
<dbReference type="InterPro" id="IPR058922">
    <property type="entry name" value="WHD_DRP"/>
</dbReference>
<dbReference type="SUPFAM" id="SSF52540">
    <property type="entry name" value="P-loop containing nucleoside triphosphate hydrolases"/>
    <property type="match status" value="1"/>
</dbReference>
<dbReference type="PANTHER" id="PTHR36766:SF38">
    <property type="entry name" value="DISEASE RESISTANCE PROTEIN RGA3"/>
    <property type="match status" value="1"/>
</dbReference>
<dbReference type="InterPro" id="IPR027417">
    <property type="entry name" value="P-loop_NTPase"/>
</dbReference>
<dbReference type="Pfam" id="PF00931">
    <property type="entry name" value="NB-ARC"/>
    <property type="match status" value="1"/>
</dbReference>
<dbReference type="InterPro" id="IPR042197">
    <property type="entry name" value="Apaf_helical"/>
</dbReference>
<evidence type="ECO:0000259" key="8">
    <source>
        <dbReference type="Pfam" id="PF23247"/>
    </source>
</evidence>
<dbReference type="Gene3D" id="1.20.5.4130">
    <property type="match status" value="1"/>
</dbReference>
<proteinExistence type="predicted"/>
<reference evidence="12" key="1">
    <citation type="submission" date="2025-08" db="UniProtKB">
        <authorList>
            <consortium name="RefSeq"/>
        </authorList>
    </citation>
    <scope>IDENTIFICATION</scope>
    <source>
        <tissue evidence="12">Seedling</tissue>
    </source>
</reference>
<dbReference type="Pfam" id="PF23247">
    <property type="entry name" value="LRR_RPS2"/>
    <property type="match status" value="1"/>
</dbReference>
<dbReference type="Gene3D" id="1.10.8.430">
    <property type="entry name" value="Helical domain of apoptotic protease-activating factors"/>
    <property type="match status" value="1"/>
</dbReference>
<accession>A0ABM4A226</accession>
<dbReference type="GeneID" id="132800638"/>
<evidence type="ECO:0000256" key="1">
    <source>
        <dbReference type="ARBA" id="ARBA00022614"/>
    </source>
</evidence>
<dbReference type="PRINTS" id="PR00364">
    <property type="entry name" value="DISEASERSIST"/>
</dbReference>
<dbReference type="Pfam" id="PF25019">
    <property type="entry name" value="LRR_R13L1-DRL21"/>
    <property type="match status" value="1"/>
</dbReference>
<dbReference type="InterPro" id="IPR056789">
    <property type="entry name" value="LRR_R13L1-DRL21"/>
</dbReference>
<keyword evidence="4" id="KW-0611">Plant defense</keyword>
<dbReference type="Pfam" id="PF18052">
    <property type="entry name" value="Rx_N"/>
    <property type="match status" value="1"/>
</dbReference>
<evidence type="ECO:0000259" key="6">
    <source>
        <dbReference type="Pfam" id="PF00931"/>
    </source>
</evidence>
<feature type="domain" description="Disease resistance N-terminal" evidence="7">
    <location>
        <begin position="15"/>
        <end position="99"/>
    </location>
</feature>
<sequence length="1167" mass="133315">MAEPILSIIAEGIIGWLSSKAVEEVGLLWGVNNELAGLQETIMTIKAVLLDTEEKQAHNHQVRTWLGRLEAVVSDVDDLKDEFSYEAHWQKAMADGEVMKKVCTFFSASNQVVFRHKLGHKIKAIKERLIAIRDDKPFHLEEKVVTIEREPTHSYVPENEVIGRDKDRMEILKILLDSNVDENVSVISIVGSGGLGKTTLTQLVYNDDKVKRHFDLRMWVYVSNDFNVKSLVEKIIKAATNRGLENLEIDQLQKLLQKEISGKRYLLVLDDVWIENHEPWKNLKNLLANCASGSKIIITTRNIKVAESTSKMKPYILGRFDKDESWSLFKKVAFKHGQEPNDSTIVEIGKKIVEHCGGNPLAIKTIGRMFYFKNPEKEWSPFLELEFSKLPQKEHDILPTLKLSYHNLPLHLKHCFAICKLFPKGHEFSVEILTNLWMALGYIKPSYPTKSLVDVGHEYFMDLLCRSFFQEIQGDILDKRCQMHDLMHDLATQVGGTEYVLWQPNKKSNFENDTRHVSFNFHLDSLQRIPTTVSKENRIRTILLLGQSSSIVEGRRGQSICDVVVSNFKFVRFLDLHNLGIRIVPTCIGKLKHLRYLDLSKNKDVKALPDSITMLCNLQTLKLSYCKGLQKLPKDIKRLVNLVNLSLEDCIGMTHMPHGLSQLTNLQTLSQFVLKDATSTSVRRHNGEVGELKDLMGLNNLRGELAIYNLGNGEDTRTANLREKQHLISLLLCWRSVDSSNLKDVEYEATLEGLQPHPDLKLLVLQYYEGEKFSSWFQSLTKLEYFIVEYCMKCQYLPSLNQFLSLKLLHLRNVLGLEYISNNSFTLSSTAVLPSLESLFFIGLPNLKGWWKEEQVVVDSEEAQEDHECSFGTSMSHILLSFPRLSDFNIYNCPKFSLLPLSPNIKLLSIQNNTWKAFQQAVTTKTQTTIEEAASSSSSLFHFSNLSKLALFEVEDLQCLPEWLKNITFLRTLAISRCINLKCLSPGIQHLASSLQELTIEGCKELDMSHADDNVLTCRPLKSSLRSLVLTDLPQMRTLPKGLQYVTNLQELEVGYCQNLIEISEWISNLNSLKMLKIIKCPKLTSLPEGVQRLTSLHKLEIEDCPILYKRCQREIGQDWPKVAHITELILKSNLQDKSESSSTFPSCNWKVFNKSWISQFCNKGLS</sequence>